<evidence type="ECO:0000313" key="2">
    <source>
        <dbReference type="Proteomes" id="UP000276133"/>
    </source>
</evidence>
<protein>
    <submittedName>
        <fullName evidence="1">Uncharacterized protein</fullName>
    </submittedName>
</protein>
<sequence length="63" mass="7362">MIVHATEKSMPIYSQKSTGRQDLLLILILEFPNQQQDIHLSLLLSLRLETYLVPRINLNLLFK</sequence>
<dbReference type="EMBL" id="REGN01014228">
    <property type="protein sequence ID" value="RMZ92879.1"/>
    <property type="molecule type" value="Genomic_DNA"/>
</dbReference>
<name>A0A3M7P1N8_BRAPC</name>
<evidence type="ECO:0000313" key="1">
    <source>
        <dbReference type="EMBL" id="RMZ92879.1"/>
    </source>
</evidence>
<dbReference type="Proteomes" id="UP000276133">
    <property type="component" value="Unassembled WGS sequence"/>
</dbReference>
<organism evidence="1 2">
    <name type="scientific">Brachionus plicatilis</name>
    <name type="common">Marine rotifer</name>
    <name type="synonym">Brachionus muelleri</name>
    <dbReference type="NCBI Taxonomy" id="10195"/>
    <lineage>
        <taxon>Eukaryota</taxon>
        <taxon>Metazoa</taxon>
        <taxon>Spiralia</taxon>
        <taxon>Gnathifera</taxon>
        <taxon>Rotifera</taxon>
        <taxon>Eurotatoria</taxon>
        <taxon>Monogononta</taxon>
        <taxon>Pseudotrocha</taxon>
        <taxon>Ploima</taxon>
        <taxon>Brachionidae</taxon>
        <taxon>Brachionus</taxon>
    </lineage>
</organism>
<proteinExistence type="predicted"/>
<comment type="caution">
    <text evidence="1">The sequence shown here is derived from an EMBL/GenBank/DDBJ whole genome shotgun (WGS) entry which is preliminary data.</text>
</comment>
<dbReference type="AlphaFoldDB" id="A0A3M7P1N8"/>
<keyword evidence="2" id="KW-1185">Reference proteome</keyword>
<accession>A0A3M7P1N8</accession>
<reference evidence="1 2" key="1">
    <citation type="journal article" date="2018" name="Sci. Rep.">
        <title>Genomic signatures of local adaptation to the degree of environmental predictability in rotifers.</title>
        <authorList>
            <person name="Franch-Gras L."/>
            <person name="Hahn C."/>
            <person name="Garcia-Roger E.M."/>
            <person name="Carmona M.J."/>
            <person name="Serra M."/>
            <person name="Gomez A."/>
        </authorList>
    </citation>
    <scope>NUCLEOTIDE SEQUENCE [LARGE SCALE GENOMIC DNA]</scope>
    <source>
        <strain evidence="1">HYR1</strain>
    </source>
</reference>
<gene>
    <name evidence="1" type="ORF">BpHYR1_051945</name>
</gene>